<dbReference type="Gene3D" id="1.20.58.340">
    <property type="entry name" value="Magnesium transport protein CorA, transmembrane region"/>
    <property type="match status" value="1"/>
</dbReference>
<evidence type="ECO:0000313" key="9">
    <source>
        <dbReference type="Proteomes" id="UP001301769"/>
    </source>
</evidence>
<dbReference type="AlphaFoldDB" id="A0AAN7B944"/>
<accession>A0AAN7B944</accession>
<evidence type="ECO:0000256" key="4">
    <source>
        <dbReference type="ARBA" id="ARBA00023136"/>
    </source>
</evidence>
<comment type="caution">
    <text evidence="8">The sequence shown here is derived from an EMBL/GenBank/DDBJ whole genome shotgun (WGS) entry which is preliminary data.</text>
</comment>
<dbReference type="InterPro" id="IPR002523">
    <property type="entry name" value="MgTranspt_CorA/ZnTranspt_ZntB"/>
</dbReference>
<reference evidence="8" key="2">
    <citation type="submission" date="2023-05" db="EMBL/GenBank/DDBJ databases">
        <authorList>
            <consortium name="Lawrence Berkeley National Laboratory"/>
            <person name="Steindorff A."/>
            <person name="Hensen N."/>
            <person name="Bonometti L."/>
            <person name="Westerberg I."/>
            <person name="Brannstrom I.O."/>
            <person name="Guillou S."/>
            <person name="Cros-Aarteil S."/>
            <person name="Calhoun S."/>
            <person name="Haridas S."/>
            <person name="Kuo A."/>
            <person name="Mondo S."/>
            <person name="Pangilinan J."/>
            <person name="Riley R."/>
            <person name="Labutti K."/>
            <person name="Andreopoulos B."/>
            <person name="Lipzen A."/>
            <person name="Chen C."/>
            <person name="Yanf M."/>
            <person name="Daum C."/>
            <person name="Ng V."/>
            <person name="Clum A."/>
            <person name="Ohm R."/>
            <person name="Martin F."/>
            <person name="Silar P."/>
            <person name="Natvig D."/>
            <person name="Lalanne C."/>
            <person name="Gautier V."/>
            <person name="Ament-Velasquez S.L."/>
            <person name="Kruys A."/>
            <person name="Hutchinson M.I."/>
            <person name="Powell A.J."/>
            <person name="Barry K."/>
            <person name="Miller A.N."/>
            <person name="Grigoriev I.V."/>
            <person name="Debuchy R."/>
            <person name="Gladieux P."/>
            <person name="Thoren M.H."/>
            <person name="Johannesson H."/>
        </authorList>
    </citation>
    <scope>NUCLEOTIDE SEQUENCE</scope>
    <source>
        <strain evidence="8">PSN293</strain>
    </source>
</reference>
<feature type="transmembrane region" description="Helical" evidence="7">
    <location>
        <begin position="872"/>
        <end position="890"/>
    </location>
</feature>
<feature type="transmembrane region" description="Helical" evidence="7">
    <location>
        <begin position="910"/>
        <end position="930"/>
    </location>
</feature>
<keyword evidence="4 7" id="KW-0472">Membrane</keyword>
<evidence type="ECO:0000256" key="3">
    <source>
        <dbReference type="ARBA" id="ARBA00022989"/>
    </source>
</evidence>
<dbReference type="GO" id="GO:0000287">
    <property type="term" value="F:magnesium ion binding"/>
    <property type="evidence" value="ECO:0007669"/>
    <property type="project" value="TreeGrafter"/>
</dbReference>
<feature type="coiled-coil region" evidence="5">
    <location>
        <begin position="838"/>
        <end position="865"/>
    </location>
</feature>
<dbReference type="GO" id="GO:0015087">
    <property type="term" value="F:cobalt ion transmembrane transporter activity"/>
    <property type="evidence" value="ECO:0007669"/>
    <property type="project" value="TreeGrafter"/>
</dbReference>
<reference evidence="8" key="1">
    <citation type="journal article" date="2023" name="Mol. Phylogenet. Evol.">
        <title>Genome-scale phylogeny and comparative genomics of the fungal order Sordariales.</title>
        <authorList>
            <person name="Hensen N."/>
            <person name="Bonometti L."/>
            <person name="Westerberg I."/>
            <person name="Brannstrom I.O."/>
            <person name="Guillou S."/>
            <person name="Cros-Aarteil S."/>
            <person name="Calhoun S."/>
            <person name="Haridas S."/>
            <person name="Kuo A."/>
            <person name="Mondo S."/>
            <person name="Pangilinan J."/>
            <person name="Riley R."/>
            <person name="LaButti K."/>
            <person name="Andreopoulos B."/>
            <person name="Lipzen A."/>
            <person name="Chen C."/>
            <person name="Yan M."/>
            <person name="Daum C."/>
            <person name="Ng V."/>
            <person name="Clum A."/>
            <person name="Steindorff A."/>
            <person name="Ohm R.A."/>
            <person name="Martin F."/>
            <person name="Silar P."/>
            <person name="Natvig D.O."/>
            <person name="Lalanne C."/>
            <person name="Gautier V."/>
            <person name="Ament-Velasquez S.L."/>
            <person name="Kruys A."/>
            <person name="Hutchinson M.I."/>
            <person name="Powell A.J."/>
            <person name="Barry K."/>
            <person name="Miller A.N."/>
            <person name="Grigoriev I.V."/>
            <person name="Debuchy R."/>
            <person name="Gladieux P."/>
            <person name="Hiltunen Thoren M."/>
            <person name="Johannesson H."/>
        </authorList>
    </citation>
    <scope>NUCLEOTIDE SEQUENCE</scope>
    <source>
        <strain evidence="8">PSN293</strain>
    </source>
</reference>
<keyword evidence="2 7" id="KW-0812">Transmembrane</keyword>
<dbReference type="PANTHER" id="PTHR46494">
    <property type="entry name" value="CORA FAMILY METAL ION TRANSPORTER (EUROFUNG)"/>
    <property type="match status" value="1"/>
</dbReference>
<proteinExistence type="predicted"/>
<evidence type="ECO:0000256" key="6">
    <source>
        <dbReference type="SAM" id="MobiDB-lite"/>
    </source>
</evidence>
<feature type="region of interest" description="Disordered" evidence="6">
    <location>
        <begin position="210"/>
        <end position="245"/>
    </location>
</feature>
<dbReference type="GO" id="GO:0050897">
    <property type="term" value="F:cobalt ion binding"/>
    <property type="evidence" value="ECO:0007669"/>
    <property type="project" value="TreeGrafter"/>
</dbReference>
<gene>
    <name evidence="8" type="ORF">QBC37DRAFT_191687</name>
</gene>
<dbReference type="InterPro" id="IPR045863">
    <property type="entry name" value="CorA_TM1_TM2"/>
</dbReference>
<name>A0AAN7B944_9PEZI</name>
<keyword evidence="3 7" id="KW-1133">Transmembrane helix</keyword>
<comment type="subcellular location">
    <subcellularLocation>
        <location evidence="1">Cell membrane</location>
        <topology evidence="1">Multi-pass membrane protein</topology>
    </subcellularLocation>
</comment>
<feature type="compositionally biased region" description="Pro residues" evidence="6">
    <location>
        <begin position="260"/>
        <end position="284"/>
    </location>
</feature>
<keyword evidence="9" id="KW-1185">Reference proteome</keyword>
<organism evidence="8 9">
    <name type="scientific">Rhypophila decipiens</name>
    <dbReference type="NCBI Taxonomy" id="261697"/>
    <lineage>
        <taxon>Eukaryota</taxon>
        <taxon>Fungi</taxon>
        <taxon>Dikarya</taxon>
        <taxon>Ascomycota</taxon>
        <taxon>Pezizomycotina</taxon>
        <taxon>Sordariomycetes</taxon>
        <taxon>Sordariomycetidae</taxon>
        <taxon>Sordariales</taxon>
        <taxon>Naviculisporaceae</taxon>
        <taxon>Rhypophila</taxon>
    </lineage>
</organism>
<feature type="compositionally biased region" description="Low complexity" evidence="6">
    <location>
        <begin position="210"/>
        <end position="233"/>
    </location>
</feature>
<sequence length="957" mass="108155">MCLTTLSINHCPTMSENTKPQTTVQKGPGGPIEAQVMDVSLDEELGEDVPLASRCYMSNTRDIGLVPEHLAGYACRWIHFASANPSFDQFSTIVDDLMREYGDEERRVVQDGLRRFRGQNEVRGSYGPTFRPEFATFQPDESQNDDNWFNDGESCQYSHDIPAFYSLPTIHFEATLDNPESSPPFTIVKPCASPLPSRISFSYSSDNSSVSSSISSSSSDNSSSSSSLSSSLPSPRPPTLGMSPLSFSVPSLPAVSLGISPPPALMPSPSTPPPQPAGLPPPLPTSSSERRGFFSWAVHAAMTPTSTPKVHHAEMETHRTRSLLQYSYRFGKDPRGRETRLLSNHLSNVSMEPMVHETWCLVVDKRNLVTVSRLAGGEIWPMGVHTSSSFLDKVPNCLRVAAWDYFHFQSHLGDLDGWTEFLRSFPGFSMLLLSGFAIFGILNDLISAAIPIVWIPAYVPRIFPYLILGRDVGLSLVLRVMSVVFTCLRADRYHRKRGKGFHRVTRLFTKFLSYLGCYVGSPSLELSSPTLSQHINHWIEVEEKMRSQEEPPEEVFKALRSLWIIVIHFSTNFYAAPDGKVYRLNVYCAERRMMHIIRRGVKLLAQKIGIGSGKVHDIEPNMLKILQSPRTKGETLQDLETEFLAAVENLERQLGVAIANIESVNQSENREMLRSIHRSAGCPAMSCMLRMCTITTPTRFVIASRDIGDLYARWIAQEEYLMRDSVTQSLVYLISNTEDELRILKGILKSQQKVIGQVARSCAKALVARHENRLDSLTTMRDWADRSNNSRNKTTSRKCHTKTCNEHNTDIPTNTKQGDDETLQALLDSLQRRAHLKYDILMSEIERHEENIARLKAQSALLISMKTERQGVAIFVFTLVTIIFLPLSFVTSYFGMNTIDIRDMEKGQGLFWTIAGPLTVFVLFISWLIARRGPTWKIYRQRKRLRDVEDWKWRYRD</sequence>
<dbReference type="EMBL" id="MU858124">
    <property type="protein sequence ID" value="KAK4212620.1"/>
    <property type="molecule type" value="Genomic_DNA"/>
</dbReference>
<dbReference type="Proteomes" id="UP001301769">
    <property type="component" value="Unassembled WGS sequence"/>
</dbReference>
<evidence type="ECO:0000256" key="7">
    <source>
        <dbReference type="SAM" id="Phobius"/>
    </source>
</evidence>
<dbReference type="SUPFAM" id="SSF144083">
    <property type="entry name" value="Magnesium transport protein CorA, transmembrane region"/>
    <property type="match status" value="1"/>
</dbReference>
<protein>
    <submittedName>
        <fullName evidence="8">Uncharacterized protein</fullName>
    </submittedName>
</protein>
<evidence type="ECO:0000256" key="1">
    <source>
        <dbReference type="ARBA" id="ARBA00004651"/>
    </source>
</evidence>
<dbReference type="Pfam" id="PF01544">
    <property type="entry name" value="CorA"/>
    <property type="match status" value="1"/>
</dbReference>
<feature type="region of interest" description="Disordered" evidence="6">
    <location>
        <begin position="260"/>
        <end position="288"/>
    </location>
</feature>
<evidence type="ECO:0000256" key="2">
    <source>
        <dbReference type="ARBA" id="ARBA00022692"/>
    </source>
</evidence>
<dbReference type="GO" id="GO:0005886">
    <property type="term" value="C:plasma membrane"/>
    <property type="evidence" value="ECO:0007669"/>
    <property type="project" value="UniProtKB-SubCell"/>
</dbReference>
<dbReference type="GO" id="GO:0015095">
    <property type="term" value="F:magnesium ion transmembrane transporter activity"/>
    <property type="evidence" value="ECO:0007669"/>
    <property type="project" value="TreeGrafter"/>
</dbReference>
<keyword evidence="5" id="KW-0175">Coiled coil</keyword>
<feature type="transmembrane region" description="Helical" evidence="7">
    <location>
        <begin position="431"/>
        <end position="455"/>
    </location>
</feature>
<evidence type="ECO:0000313" key="8">
    <source>
        <dbReference type="EMBL" id="KAK4212620.1"/>
    </source>
</evidence>
<dbReference type="PANTHER" id="PTHR46494:SF1">
    <property type="entry name" value="CORA FAMILY METAL ION TRANSPORTER (EUROFUNG)"/>
    <property type="match status" value="1"/>
</dbReference>
<evidence type="ECO:0000256" key="5">
    <source>
        <dbReference type="SAM" id="Coils"/>
    </source>
</evidence>